<dbReference type="SUPFAM" id="SSF46785">
    <property type="entry name" value="Winged helix' DNA-binding domain"/>
    <property type="match status" value="1"/>
</dbReference>
<dbReference type="PROSITE" id="PS50949">
    <property type="entry name" value="HTH_GNTR"/>
    <property type="match status" value="1"/>
</dbReference>
<dbReference type="Pfam" id="PF00392">
    <property type="entry name" value="GntR"/>
    <property type="match status" value="1"/>
</dbReference>
<dbReference type="InterPro" id="IPR000524">
    <property type="entry name" value="Tscrpt_reg_HTH_GntR"/>
</dbReference>
<dbReference type="InterPro" id="IPR011663">
    <property type="entry name" value="UTRA"/>
</dbReference>
<dbReference type="GO" id="GO:0045892">
    <property type="term" value="P:negative regulation of DNA-templated transcription"/>
    <property type="evidence" value="ECO:0007669"/>
    <property type="project" value="TreeGrafter"/>
</dbReference>
<dbReference type="GO" id="GO:0003677">
    <property type="term" value="F:DNA binding"/>
    <property type="evidence" value="ECO:0007669"/>
    <property type="project" value="UniProtKB-KW"/>
</dbReference>
<sequence>MPAFTDTTLDRMARYLQLASLFRNKIITGDWPVGGRIPNVADLAERFEVARGTIREALGVLEDEGLIERFRAKGSFVRNTPKERSAHRLAIDWASLISAHEGAGIEVLEQHDLDELPAFAAGEGEPARRYTMMRRLHSRDGHPYLAARFILDQELFEQGPPERFRHEATLPILHEVAGKRIAQANQVMTIGSADRDMAALLELPMNAPVAHVVRRAIDTSGRLIYVGEGIYRGDSVRLEIALI</sequence>
<dbReference type="SMART" id="SM00345">
    <property type="entry name" value="HTH_GNTR"/>
    <property type="match status" value="1"/>
</dbReference>
<evidence type="ECO:0000256" key="3">
    <source>
        <dbReference type="ARBA" id="ARBA00023163"/>
    </source>
</evidence>
<protein>
    <submittedName>
        <fullName evidence="5">HTH-type transcriptional repressor YvoA</fullName>
    </submittedName>
</protein>
<reference evidence="5 6" key="1">
    <citation type="submission" date="2018-10" db="EMBL/GenBank/DDBJ databases">
        <authorList>
            <person name="Criscuolo A."/>
        </authorList>
    </citation>
    <scope>NUCLEOTIDE SEQUENCE [LARGE SCALE GENOMIC DNA]</scope>
    <source>
        <strain evidence="5">DnA1</strain>
    </source>
</reference>
<dbReference type="PANTHER" id="PTHR44846:SF17">
    <property type="entry name" value="GNTR-FAMILY TRANSCRIPTIONAL REGULATOR"/>
    <property type="match status" value="1"/>
</dbReference>
<proteinExistence type="predicted"/>
<dbReference type="CDD" id="cd07377">
    <property type="entry name" value="WHTH_GntR"/>
    <property type="match status" value="1"/>
</dbReference>
<evidence type="ECO:0000313" key="6">
    <source>
        <dbReference type="Proteomes" id="UP000277294"/>
    </source>
</evidence>
<dbReference type="InterPro" id="IPR050679">
    <property type="entry name" value="Bact_HTH_transcr_reg"/>
</dbReference>
<dbReference type="PRINTS" id="PR00035">
    <property type="entry name" value="HTHGNTR"/>
</dbReference>
<dbReference type="Pfam" id="PF07702">
    <property type="entry name" value="UTRA"/>
    <property type="match status" value="1"/>
</dbReference>
<evidence type="ECO:0000256" key="2">
    <source>
        <dbReference type="ARBA" id="ARBA00023125"/>
    </source>
</evidence>
<keyword evidence="3" id="KW-0804">Transcription</keyword>
<dbReference type="InterPro" id="IPR036388">
    <property type="entry name" value="WH-like_DNA-bd_sf"/>
</dbReference>
<dbReference type="OrthoDB" id="8582866at2"/>
<dbReference type="InterPro" id="IPR028978">
    <property type="entry name" value="Chorismate_lyase_/UTRA_dom_sf"/>
</dbReference>
<keyword evidence="2" id="KW-0238">DNA-binding</keyword>
<accession>A0A3P4B2R5</accession>
<dbReference type="Gene3D" id="1.10.10.10">
    <property type="entry name" value="Winged helix-like DNA-binding domain superfamily/Winged helix DNA-binding domain"/>
    <property type="match status" value="1"/>
</dbReference>
<evidence type="ECO:0000313" key="5">
    <source>
        <dbReference type="EMBL" id="VCU70587.1"/>
    </source>
</evidence>
<dbReference type="InterPro" id="IPR036390">
    <property type="entry name" value="WH_DNA-bd_sf"/>
</dbReference>
<dbReference type="AlphaFoldDB" id="A0A3P4B2R5"/>
<gene>
    <name evidence="5" type="primary">yvoA_4</name>
    <name evidence="5" type="ORF">PIGHUM_02663</name>
</gene>
<name>A0A3P4B2R5_9BURK</name>
<keyword evidence="1" id="KW-0805">Transcription regulation</keyword>
<dbReference type="RefSeq" id="WP_124080102.1">
    <property type="nucleotide sequence ID" value="NZ_UWPJ01000022.1"/>
</dbReference>
<dbReference type="PANTHER" id="PTHR44846">
    <property type="entry name" value="MANNOSYL-D-GLYCERATE TRANSPORT/METABOLISM SYSTEM REPRESSOR MNGR-RELATED"/>
    <property type="match status" value="1"/>
</dbReference>
<keyword evidence="6" id="KW-1185">Reference proteome</keyword>
<dbReference type="SUPFAM" id="SSF64288">
    <property type="entry name" value="Chorismate lyase-like"/>
    <property type="match status" value="1"/>
</dbReference>
<dbReference type="Gene3D" id="3.40.1410.10">
    <property type="entry name" value="Chorismate lyase-like"/>
    <property type="match status" value="1"/>
</dbReference>
<dbReference type="GO" id="GO:0003700">
    <property type="term" value="F:DNA-binding transcription factor activity"/>
    <property type="evidence" value="ECO:0007669"/>
    <property type="project" value="InterPro"/>
</dbReference>
<organism evidence="5 6">
    <name type="scientific">Pigmentiphaga humi</name>
    <dbReference type="NCBI Taxonomy" id="2478468"/>
    <lineage>
        <taxon>Bacteria</taxon>
        <taxon>Pseudomonadati</taxon>
        <taxon>Pseudomonadota</taxon>
        <taxon>Betaproteobacteria</taxon>
        <taxon>Burkholderiales</taxon>
        <taxon>Alcaligenaceae</taxon>
        <taxon>Pigmentiphaga</taxon>
    </lineage>
</organism>
<evidence type="ECO:0000256" key="1">
    <source>
        <dbReference type="ARBA" id="ARBA00023015"/>
    </source>
</evidence>
<dbReference type="Proteomes" id="UP000277294">
    <property type="component" value="Unassembled WGS sequence"/>
</dbReference>
<feature type="domain" description="HTH gntR-type" evidence="4">
    <location>
        <begin position="12"/>
        <end position="80"/>
    </location>
</feature>
<dbReference type="SMART" id="SM00866">
    <property type="entry name" value="UTRA"/>
    <property type="match status" value="1"/>
</dbReference>
<evidence type="ECO:0000259" key="4">
    <source>
        <dbReference type="PROSITE" id="PS50949"/>
    </source>
</evidence>
<dbReference type="EMBL" id="UWPJ01000022">
    <property type="protein sequence ID" value="VCU70587.1"/>
    <property type="molecule type" value="Genomic_DNA"/>
</dbReference>